<feature type="compositionally biased region" description="Basic and acidic residues" evidence="1">
    <location>
        <begin position="11"/>
        <end position="31"/>
    </location>
</feature>
<name>A0A484GI04_SOUCH</name>
<organism evidence="2 3">
    <name type="scientific">Sousa chinensis</name>
    <name type="common">Indo-pacific humpbacked dolphin</name>
    <name type="synonym">Steno chinensis</name>
    <dbReference type="NCBI Taxonomy" id="103600"/>
    <lineage>
        <taxon>Eukaryota</taxon>
        <taxon>Metazoa</taxon>
        <taxon>Chordata</taxon>
        <taxon>Craniata</taxon>
        <taxon>Vertebrata</taxon>
        <taxon>Euteleostomi</taxon>
        <taxon>Mammalia</taxon>
        <taxon>Eutheria</taxon>
        <taxon>Laurasiatheria</taxon>
        <taxon>Artiodactyla</taxon>
        <taxon>Whippomorpha</taxon>
        <taxon>Cetacea</taxon>
        <taxon>Odontoceti</taxon>
        <taxon>Delphinidae</taxon>
        <taxon>Sousa</taxon>
    </lineage>
</organism>
<evidence type="ECO:0000256" key="1">
    <source>
        <dbReference type="SAM" id="MobiDB-lite"/>
    </source>
</evidence>
<dbReference type="EMBL" id="QWLN02007615">
    <property type="protein sequence ID" value="TEA35169.1"/>
    <property type="molecule type" value="Genomic_DNA"/>
</dbReference>
<sequence length="60" mass="6087">YLLVPQGLDDGVEHGDHDSLADGHSLVHGEGGEGPGIDIDTGNEDHRHDDDVGGAGGSCL</sequence>
<accession>A0A484GI04</accession>
<evidence type="ECO:0000313" key="3">
    <source>
        <dbReference type="Proteomes" id="UP000295264"/>
    </source>
</evidence>
<feature type="non-terminal residue" evidence="2">
    <location>
        <position position="1"/>
    </location>
</feature>
<dbReference type="Proteomes" id="UP000295264">
    <property type="component" value="Unassembled WGS sequence"/>
</dbReference>
<proteinExistence type="predicted"/>
<feature type="region of interest" description="Disordered" evidence="1">
    <location>
        <begin position="1"/>
        <end position="60"/>
    </location>
</feature>
<feature type="non-terminal residue" evidence="2">
    <location>
        <position position="60"/>
    </location>
</feature>
<dbReference type="AlphaFoldDB" id="A0A484GI04"/>
<gene>
    <name evidence="2" type="ORF">DBR06_SOUSAS2810032</name>
</gene>
<keyword evidence="3" id="KW-1185">Reference proteome</keyword>
<evidence type="ECO:0000313" key="2">
    <source>
        <dbReference type="EMBL" id="TEA35169.1"/>
    </source>
</evidence>
<protein>
    <submittedName>
        <fullName evidence="2">Uncharacterized protein</fullName>
    </submittedName>
</protein>
<comment type="caution">
    <text evidence="2">The sequence shown here is derived from an EMBL/GenBank/DDBJ whole genome shotgun (WGS) entry which is preliminary data.</text>
</comment>
<reference evidence="2 3" key="1">
    <citation type="journal article" date="2018" name="Genomics">
        <title>Molecular footprints of inshore aquatic adaptation in Indo-Pacific humpback dolphin (Sousa chinensis).</title>
        <authorList>
            <person name="Ming Y."/>
            <person name="Jian J."/>
            <person name="Yu F."/>
            <person name="Yu X."/>
            <person name="Wang J."/>
            <person name="Liu W."/>
        </authorList>
    </citation>
    <scope>NUCLEOTIDE SEQUENCE [LARGE SCALE GENOMIC DNA]</scope>
    <source>
        <strain evidence="2">MY-2018</strain>
        <tissue evidence="2">Skin</tissue>
    </source>
</reference>